<organism evidence="1 2">
    <name type="scientific">Trachymyrmex septentrionalis</name>
    <dbReference type="NCBI Taxonomy" id="34720"/>
    <lineage>
        <taxon>Eukaryota</taxon>
        <taxon>Metazoa</taxon>
        <taxon>Ecdysozoa</taxon>
        <taxon>Arthropoda</taxon>
        <taxon>Hexapoda</taxon>
        <taxon>Insecta</taxon>
        <taxon>Pterygota</taxon>
        <taxon>Neoptera</taxon>
        <taxon>Endopterygota</taxon>
        <taxon>Hymenoptera</taxon>
        <taxon>Apocrita</taxon>
        <taxon>Aculeata</taxon>
        <taxon>Formicoidea</taxon>
        <taxon>Formicidae</taxon>
        <taxon>Myrmicinae</taxon>
        <taxon>Trachymyrmex</taxon>
    </lineage>
</organism>
<protein>
    <submittedName>
        <fullName evidence="1">Uncharacterized protein</fullName>
    </submittedName>
</protein>
<reference evidence="1 2" key="1">
    <citation type="submission" date="2016-03" db="EMBL/GenBank/DDBJ databases">
        <title>Trachymyrmex septentrionalis WGS genome.</title>
        <authorList>
            <person name="Nygaard S."/>
            <person name="Hu H."/>
            <person name="Boomsma J."/>
            <person name="Zhang G."/>
        </authorList>
    </citation>
    <scope>NUCLEOTIDE SEQUENCE [LARGE SCALE GENOMIC DNA]</scope>
    <source>
        <strain evidence="1">Tsep2-gDNA-1</strain>
        <tissue evidence="1">Whole body</tissue>
    </source>
</reference>
<dbReference type="AlphaFoldDB" id="A0A195FIZ1"/>
<dbReference type="Proteomes" id="UP000078541">
    <property type="component" value="Unassembled WGS sequence"/>
</dbReference>
<sequence>MFESCVQTSSAPLNATDSETMLDYKLFTNGTMQLDQNNNNSDVSQQPDRCVYKVVMISLARLATLENRQAMARAVPTTVSLFSLETYGENLKYEMMVEARMDAAHKVEVEKLLYAALVECARLASVKGCTTVQKRGVARSTDIKKMASPLKRERAQLSFSPERHATTVKRRNFRNSTSRRLFLTLRHAVTLPESYKEKGRRMGRSSRPFSVNFLRLMKEHTHLTPKHTQSSILAHNVVEQPPGLSNFDNIEEEAAHPA</sequence>
<gene>
    <name evidence="1" type="ORF">ALC56_05177</name>
</gene>
<keyword evidence="2" id="KW-1185">Reference proteome</keyword>
<dbReference type="EMBL" id="KQ981523">
    <property type="protein sequence ID" value="KYN40232.1"/>
    <property type="molecule type" value="Genomic_DNA"/>
</dbReference>
<accession>A0A195FIZ1</accession>
<name>A0A195FIZ1_9HYME</name>
<evidence type="ECO:0000313" key="1">
    <source>
        <dbReference type="EMBL" id="KYN40232.1"/>
    </source>
</evidence>
<evidence type="ECO:0000313" key="2">
    <source>
        <dbReference type="Proteomes" id="UP000078541"/>
    </source>
</evidence>
<proteinExistence type="predicted"/>